<feature type="region of interest" description="Disordered" evidence="2">
    <location>
        <begin position="1"/>
        <end position="26"/>
    </location>
</feature>
<gene>
    <name evidence="3" type="ORF">TTHERM_00128350</name>
</gene>
<feature type="coiled-coil region" evidence="1">
    <location>
        <begin position="576"/>
        <end position="617"/>
    </location>
</feature>
<dbReference type="RefSeq" id="XP_001016316.1">
    <property type="nucleotide sequence ID" value="XM_001016316.2"/>
</dbReference>
<sequence length="694" mass="81952">MNTCSAQKKKICKPKKSSTSQLKSKKSLLTKDDKFKSTDKQDAKEVEWPFQVRYLQNHDQELFNQNQSEDSLNSSLKLPYYQQIKTNLIQKNQQITGYHNICSFSSKEEDKLTCQLQYDSNKIDKLDLENESPVEQEEEEVQIEGGGSSQSSSPLLIYQFQNGKLVENDRNLLIESYQNSQINDDRNLQQPCQQQEPLFSEKYYQTDSQTVAKSFKNKSKKSMILDKLKQIPSYKILPIDFDDLPINEFHLYGDIFISLENTKQLIQNQNHTQQVVPNNNKQINAIFQWKHIQEMKNSKRELIFNFSNKTETKKDFNTIIKIIKARNQNRNLGMLLLEAENRVNNIQNYIKEGFTLMRQNGLIDLFFQRRQLFETKCEFFLRELSGQKKYIYLKSYYNEDKLEIEDSQMGISANFVEILSGQQVNQVVYKIMRGNYPEIFGSKLKELFSHQSIIRLLNLEYNDYQELTFENMELNSLDGLTFPATMTVKRVQFKFDPVFENLPLQDKFVFIEFNISPKVQQQLNKIRKEAQTPKLESLFCESTPLQKQFSLQSKDIEELKKCQPLSNKEIQGQNNYEESEKVKENLLLNLNQKEQSSKQAEDLIKQDTQKLNEQKLKLNAFNSIKNKRRKQRGIIEEDEKDFYYEMQTQILLDKFYDYEEIKELIKQSDQIIDQSSQLQQPNDSSCQDKNFFQI</sequence>
<feature type="compositionally biased region" description="Acidic residues" evidence="2">
    <location>
        <begin position="130"/>
        <end position="142"/>
    </location>
</feature>
<reference evidence="4" key="1">
    <citation type="journal article" date="2006" name="PLoS Biol.">
        <title>Macronuclear genome sequence of the ciliate Tetrahymena thermophila, a model eukaryote.</title>
        <authorList>
            <person name="Eisen J.A."/>
            <person name="Coyne R.S."/>
            <person name="Wu M."/>
            <person name="Wu D."/>
            <person name="Thiagarajan M."/>
            <person name="Wortman J.R."/>
            <person name="Badger J.H."/>
            <person name="Ren Q."/>
            <person name="Amedeo P."/>
            <person name="Jones K.M."/>
            <person name="Tallon L.J."/>
            <person name="Delcher A.L."/>
            <person name="Salzberg S.L."/>
            <person name="Silva J.C."/>
            <person name="Haas B.J."/>
            <person name="Majoros W.H."/>
            <person name="Farzad M."/>
            <person name="Carlton J.M."/>
            <person name="Smith R.K. Jr."/>
            <person name="Garg J."/>
            <person name="Pearlman R.E."/>
            <person name="Karrer K.M."/>
            <person name="Sun L."/>
            <person name="Manning G."/>
            <person name="Elde N.C."/>
            <person name="Turkewitz A.P."/>
            <person name="Asai D.J."/>
            <person name="Wilkes D.E."/>
            <person name="Wang Y."/>
            <person name="Cai H."/>
            <person name="Collins K."/>
            <person name="Stewart B.A."/>
            <person name="Lee S.R."/>
            <person name="Wilamowska K."/>
            <person name="Weinberg Z."/>
            <person name="Ruzzo W.L."/>
            <person name="Wloga D."/>
            <person name="Gaertig J."/>
            <person name="Frankel J."/>
            <person name="Tsao C.-C."/>
            <person name="Gorovsky M.A."/>
            <person name="Keeling P.J."/>
            <person name="Waller R.F."/>
            <person name="Patron N.J."/>
            <person name="Cherry J.M."/>
            <person name="Stover N.A."/>
            <person name="Krieger C.J."/>
            <person name="del Toro C."/>
            <person name="Ryder H.F."/>
            <person name="Williamson S.C."/>
            <person name="Barbeau R.A."/>
            <person name="Hamilton E.P."/>
            <person name="Orias E."/>
        </authorList>
    </citation>
    <scope>NUCLEOTIDE SEQUENCE [LARGE SCALE GENOMIC DNA]</scope>
    <source>
        <strain evidence="4">SB210</strain>
    </source>
</reference>
<evidence type="ECO:0000313" key="3">
    <source>
        <dbReference type="EMBL" id="EAR96071.1"/>
    </source>
</evidence>
<evidence type="ECO:0000256" key="1">
    <source>
        <dbReference type="SAM" id="Coils"/>
    </source>
</evidence>
<dbReference type="AlphaFoldDB" id="I7MEC5"/>
<proteinExistence type="predicted"/>
<protein>
    <submittedName>
        <fullName evidence="3">Uncharacterized protein</fullName>
    </submittedName>
</protein>
<feature type="region of interest" description="Disordered" evidence="2">
    <location>
        <begin position="130"/>
        <end position="150"/>
    </location>
</feature>
<evidence type="ECO:0000313" key="4">
    <source>
        <dbReference type="Proteomes" id="UP000009168"/>
    </source>
</evidence>
<dbReference type="KEGG" id="tet:TTHERM_00128350"/>
<dbReference type="GeneID" id="7834236"/>
<keyword evidence="1" id="KW-0175">Coiled coil</keyword>
<dbReference type="Proteomes" id="UP000009168">
    <property type="component" value="Unassembled WGS sequence"/>
</dbReference>
<accession>I7MEC5</accession>
<keyword evidence="4" id="KW-1185">Reference proteome</keyword>
<name>I7MEC5_TETTS</name>
<evidence type="ECO:0000256" key="2">
    <source>
        <dbReference type="SAM" id="MobiDB-lite"/>
    </source>
</evidence>
<dbReference type="HOGENOM" id="CLU_397183_0_0_1"/>
<dbReference type="EMBL" id="GG662699">
    <property type="protein sequence ID" value="EAR96071.1"/>
    <property type="molecule type" value="Genomic_DNA"/>
</dbReference>
<dbReference type="InParanoid" id="I7MEC5"/>
<feature type="compositionally biased region" description="Basic residues" evidence="2">
    <location>
        <begin position="7"/>
        <end position="16"/>
    </location>
</feature>
<organism evidence="3 4">
    <name type="scientific">Tetrahymena thermophila (strain SB210)</name>
    <dbReference type="NCBI Taxonomy" id="312017"/>
    <lineage>
        <taxon>Eukaryota</taxon>
        <taxon>Sar</taxon>
        <taxon>Alveolata</taxon>
        <taxon>Ciliophora</taxon>
        <taxon>Intramacronucleata</taxon>
        <taxon>Oligohymenophorea</taxon>
        <taxon>Hymenostomatida</taxon>
        <taxon>Tetrahymenina</taxon>
        <taxon>Tetrahymenidae</taxon>
        <taxon>Tetrahymena</taxon>
    </lineage>
</organism>